<name>A0AAY4ER74_9TELE</name>
<sequence>FTGSVLLRAQRMGGVHSGLRVLLKDTMVVSGECVHRRLVTSVQINPVNGLHQNPFPFTP</sequence>
<reference evidence="1 2" key="1">
    <citation type="submission" date="2020-06" db="EMBL/GenBank/DDBJ databases">
        <authorList>
            <consortium name="Wellcome Sanger Institute Data Sharing"/>
        </authorList>
    </citation>
    <scope>NUCLEOTIDE SEQUENCE [LARGE SCALE GENOMIC DNA]</scope>
</reference>
<keyword evidence="2" id="KW-1185">Reference proteome</keyword>
<dbReference type="Ensembl" id="ENSDCDT00010070907.1">
    <property type="protein sequence ID" value="ENSDCDP00010060172.1"/>
    <property type="gene ID" value="ENSDCDG00010033494.1"/>
</dbReference>
<dbReference type="Proteomes" id="UP000694580">
    <property type="component" value="Chromosome 12"/>
</dbReference>
<organism evidence="1 2">
    <name type="scientific">Denticeps clupeoides</name>
    <name type="common">denticle herring</name>
    <dbReference type="NCBI Taxonomy" id="299321"/>
    <lineage>
        <taxon>Eukaryota</taxon>
        <taxon>Metazoa</taxon>
        <taxon>Chordata</taxon>
        <taxon>Craniata</taxon>
        <taxon>Vertebrata</taxon>
        <taxon>Euteleostomi</taxon>
        <taxon>Actinopterygii</taxon>
        <taxon>Neopterygii</taxon>
        <taxon>Teleostei</taxon>
        <taxon>Clupei</taxon>
        <taxon>Clupeiformes</taxon>
        <taxon>Denticipitoidei</taxon>
        <taxon>Denticipitidae</taxon>
        <taxon>Denticeps</taxon>
    </lineage>
</organism>
<reference evidence="1" key="2">
    <citation type="submission" date="2025-08" db="UniProtKB">
        <authorList>
            <consortium name="Ensembl"/>
        </authorList>
    </citation>
    <scope>IDENTIFICATION</scope>
</reference>
<dbReference type="AlphaFoldDB" id="A0AAY4ER74"/>
<evidence type="ECO:0000313" key="2">
    <source>
        <dbReference type="Proteomes" id="UP000694580"/>
    </source>
</evidence>
<accession>A0AAY4ER74</accession>
<protein>
    <submittedName>
        <fullName evidence="1">Uncharacterized protein</fullName>
    </submittedName>
</protein>
<evidence type="ECO:0000313" key="1">
    <source>
        <dbReference type="Ensembl" id="ENSDCDP00010060172.1"/>
    </source>
</evidence>
<proteinExistence type="predicted"/>
<reference evidence="1" key="3">
    <citation type="submission" date="2025-09" db="UniProtKB">
        <authorList>
            <consortium name="Ensembl"/>
        </authorList>
    </citation>
    <scope>IDENTIFICATION</scope>
</reference>